<organism evidence="3">
    <name type="scientific">Tanacetum cinerariifolium</name>
    <name type="common">Dalmatian daisy</name>
    <name type="synonym">Chrysanthemum cinerariifolium</name>
    <dbReference type="NCBI Taxonomy" id="118510"/>
    <lineage>
        <taxon>Eukaryota</taxon>
        <taxon>Viridiplantae</taxon>
        <taxon>Streptophyta</taxon>
        <taxon>Embryophyta</taxon>
        <taxon>Tracheophyta</taxon>
        <taxon>Spermatophyta</taxon>
        <taxon>Magnoliopsida</taxon>
        <taxon>eudicotyledons</taxon>
        <taxon>Gunneridae</taxon>
        <taxon>Pentapetalae</taxon>
        <taxon>asterids</taxon>
        <taxon>campanulids</taxon>
        <taxon>Asterales</taxon>
        <taxon>Asteraceae</taxon>
        <taxon>Asteroideae</taxon>
        <taxon>Anthemideae</taxon>
        <taxon>Anthemidinae</taxon>
        <taxon>Tanacetum</taxon>
    </lineage>
</organism>
<accession>A0A6L2NP32</accession>
<proteinExistence type="predicted"/>
<dbReference type="AlphaFoldDB" id="A0A6L2NP32"/>
<comment type="caution">
    <text evidence="3">The sequence shown here is derived from an EMBL/GenBank/DDBJ whole genome shotgun (WGS) entry which is preliminary data.</text>
</comment>
<name>A0A6L2NP32_TANCI</name>
<dbReference type="EMBL" id="BKCJ010009677">
    <property type="protein sequence ID" value="GEU88108.1"/>
    <property type="molecule type" value="Genomic_DNA"/>
</dbReference>
<gene>
    <name evidence="3" type="ORF">Tci_060086</name>
</gene>
<evidence type="ECO:0000256" key="1">
    <source>
        <dbReference type="SAM" id="Coils"/>
    </source>
</evidence>
<keyword evidence="1" id="KW-0175">Coiled coil</keyword>
<dbReference type="Gene3D" id="3.60.10.10">
    <property type="entry name" value="Endonuclease/exonuclease/phosphatase"/>
    <property type="match status" value="1"/>
</dbReference>
<feature type="region of interest" description="Disordered" evidence="2">
    <location>
        <begin position="448"/>
        <end position="495"/>
    </location>
</feature>
<protein>
    <recommendedName>
        <fullName evidence="4">RNA-directed DNA polymerase, eukaryota, reverse transcriptase zinc-binding domain protein</fullName>
    </recommendedName>
</protein>
<dbReference type="PANTHER" id="PTHR33710">
    <property type="entry name" value="BNAC02G09200D PROTEIN"/>
    <property type="match status" value="1"/>
</dbReference>
<dbReference type="InterPro" id="IPR036691">
    <property type="entry name" value="Endo/exonu/phosph_ase_sf"/>
</dbReference>
<reference evidence="3" key="1">
    <citation type="journal article" date="2019" name="Sci. Rep.">
        <title>Draft genome of Tanacetum cinerariifolium, the natural source of mosquito coil.</title>
        <authorList>
            <person name="Yamashiro T."/>
            <person name="Shiraishi A."/>
            <person name="Satake H."/>
            <person name="Nakayama K."/>
        </authorList>
    </citation>
    <scope>NUCLEOTIDE SEQUENCE</scope>
</reference>
<feature type="coiled-coil region" evidence="1">
    <location>
        <begin position="677"/>
        <end position="704"/>
    </location>
</feature>
<sequence>MLKLALDEFFFKLVIYWLQIYGDHGSVFLPRRLVLRVAFNPDRAITSEKTFSGRRHTETLPMKKSAICNERMCLGHPVSTEPVQPSQISPIPGTVSSGPAIHNGHAFHHERVKLWPNFDLGKKLNEKIKLGTWSTKTPHHRTLNRTIWIVSMFPPWVAFILLSSLESRLRLSFKFRKKFKSIDISVVSDCADEATCMSAVRPNSRGEALKESAAKNTKFSSCTSQAMSAGVVDSNMYSRLMAMRRTGIVDNYRTIHRLSVSTISQSSSEGFNAWDDPKVCAMKQTEAKPISPQKKTFANVVNEVTNSANPKLNFRSLVNKEHVENSDCVLPLEQFIVAQNKFANSLVGFFVGKKVAFQLVQNHVSNTWSKFKFQKVTRDDDDVYYFKFTSWTGLEQGRLGFARALIEVTAEKDLKQKVTMVIPIVDGEGHTMAKMDVEYKWKPPRCSGFQNRKKKGKQVGNNKARPDKGFKELGETSGDKEAPKTTQEKQTNLEYESKVEEINKDVVDVVVMHQTDQAIHAKVIHRADQKIICCTFIYTGNDPRERRVLWADRKLHKKVVSGLPWVLLGDFNVELNMEDICMGSSSMNSAMCDFKDCVQSIEVMDIHSTGLHFTWNQKPKGRNDVLKKLDRIMGNLDFVDTYQGRFLELLNTHWNASIVGHSMFQVTQKMKIMKKPLRKLMHNHGNLHERVNQLKLELDEVQKALDRDPSNSHIRDEEVVYVQDFNEAKIDEERFMRQKAKIDWLEGGDSNLAYFHKSIKSRNQRSRIDSVTNVANVEVIEGLFNKKVSDGSNMQMIRPITNAKIKTTMFDIGDDKASGPNGYTSMFFKKGWDVIGAGVCKAIHDFFSNDLEWKIVIHPMVEQAKLKLDLVGKPVDHTDYRSMIGSLMDVDSASMIMASLDEFRKVSGLVPSIPKIIPMGIIYDIQQLIRGFLWCNGEYKRGKAKVACFLVYAAFRGRTLWDVQPRANMSYEWRKLLQLREHVKPFFWSCIGNGMNTSLWYDMWSTHCLLSHFLTPKDIAMEVYSIQTRVADFLVNGAWNWPLSWLTKAPNLGLILAANIVLAR</sequence>
<dbReference type="PANTHER" id="PTHR33710:SF71">
    <property type="entry name" value="ENDONUCLEASE_EXONUCLEASE_PHOSPHATASE DOMAIN-CONTAINING PROTEIN"/>
    <property type="match status" value="1"/>
</dbReference>
<evidence type="ECO:0000313" key="3">
    <source>
        <dbReference type="EMBL" id="GEU88108.1"/>
    </source>
</evidence>
<evidence type="ECO:0000256" key="2">
    <source>
        <dbReference type="SAM" id="MobiDB-lite"/>
    </source>
</evidence>
<dbReference type="SUPFAM" id="SSF56219">
    <property type="entry name" value="DNase I-like"/>
    <property type="match status" value="1"/>
</dbReference>
<feature type="compositionally biased region" description="Basic and acidic residues" evidence="2">
    <location>
        <begin position="464"/>
        <end position="487"/>
    </location>
</feature>
<evidence type="ECO:0008006" key="4">
    <source>
        <dbReference type="Google" id="ProtNLM"/>
    </source>
</evidence>